<dbReference type="AlphaFoldDB" id="A0A363UMS1"/>
<organism evidence="1 2">
    <name type="scientific">Abyssibacter profundi</name>
    <dbReference type="NCBI Taxonomy" id="2182787"/>
    <lineage>
        <taxon>Bacteria</taxon>
        <taxon>Pseudomonadati</taxon>
        <taxon>Pseudomonadota</taxon>
        <taxon>Gammaproteobacteria</taxon>
        <taxon>Chromatiales</taxon>
        <taxon>Oceanococcaceae</taxon>
        <taxon>Abyssibacter</taxon>
    </lineage>
</organism>
<keyword evidence="2" id="KW-1185">Reference proteome</keyword>
<dbReference type="Proteomes" id="UP000251800">
    <property type="component" value="Unassembled WGS sequence"/>
</dbReference>
<sequence>MEIITHPQRVDAGFKKDTLRALFSMRQRSWPDGERVQVFVFPDHSRDHQHFCKHMLGTFPYVLRAIWDRLVFTGTGFAPIEVQSAEEMRRRVRQTPGAIGYIVHRRKHIEGPVSLLADTQPATDGETP</sequence>
<dbReference type="SUPFAM" id="SSF53850">
    <property type="entry name" value="Periplasmic binding protein-like II"/>
    <property type="match status" value="1"/>
</dbReference>
<gene>
    <name evidence="1" type="ORF">DEH80_07245</name>
</gene>
<protein>
    <submittedName>
        <fullName evidence="1">Uncharacterized protein</fullName>
    </submittedName>
</protein>
<accession>A0A363UMS1</accession>
<comment type="caution">
    <text evidence="1">The sequence shown here is derived from an EMBL/GenBank/DDBJ whole genome shotgun (WGS) entry which is preliminary data.</text>
</comment>
<dbReference type="EMBL" id="QEQK01000005">
    <property type="protein sequence ID" value="PWN56712.1"/>
    <property type="molecule type" value="Genomic_DNA"/>
</dbReference>
<name>A0A363UMS1_9GAMM</name>
<dbReference type="OrthoDB" id="5368544at2"/>
<evidence type="ECO:0000313" key="1">
    <source>
        <dbReference type="EMBL" id="PWN56712.1"/>
    </source>
</evidence>
<evidence type="ECO:0000313" key="2">
    <source>
        <dbReference type="Proteomes" id="UP000251800"/>
    </source>
</evidence>
<proteinExistence type="predicted"/>
<dbReference type="Gene3D" id="3.40.190.10">
    <property type="entry name" value="Periplasmic binding protein-like II"/>
    <property type="match status" value="1"/>
</dbReference>
<reference evidence="1 2" key="1">
    <citation type="submission" date="2018-05" db="EMBL/GenBank/DDBJ databases">
        <title>Abyssibacter profundi OUC007T gen. nov., sp. nov, a marine bacterium isolated from seawater of the Mariana Trench.</title>
        <authorList>
            <person name="Zhou S."/>
        </authorList>
    </citation>
    <scope>NUCLEOTIDE SEQUENCE [LARGE SCALE GENOMIC DNA]</scope>
    <source>
        <strain evidence="1 2">OUC007</strain>
    </source>
</reference>